<gene>
    <name evidence="1" type="ORF">NC653_013884</name>
    <name evidence="2" type="ORF">NC653_013904</name>
</gene>
<organism evidence="1 3">
    <name type="scientific">Populus alba x Populus x berolinensis</name>
    <dbReference type="NCBI Taxonomy" id="444605"/>
    <lineage>
        <taxon>Eukaryota</taxon>
        <taxon>Viridiplantae</taxon>
        <taxon>Streptophyta</taxon>
        <taxon>Embryophyta</taxon>
        <taxon>Tracheophyta</taxon>
        <taxon>Spermatophyta</taxon>
        <taxon>Magnoliopsida</taxon>
        <taxon>eudicotyledons</taxon>
        <taxon>Gunneridae</taxon>
        <taxon>Pentapetalae</taxon>
        <taxon>rosids</taxon>
        <taxon>fabids</taxon>
        <taxon>Malpighiales</taxon>
        <taxon>Salicaceae</taxon>
        <taxon>Saliceae</taxon>
        <taxon>Populus</taxon>
    </lineage>
</organism>
<comment type="caution">
    <text evidence="1">The sequence shown here is derived from an EMBL/GenBank/DDBJ whole genome shotgun (WGS) entry which is preliminary data.</text>
</comment>
<reference evidence="1" key="1">
    <citation type="journal article" date="2023" name="Mol. Ecol. Resour.">
        <title>Chromosome-level genome assembly of a triploid poplar Populus alba 'Berolinensis'.</title>
        <authorList>
            <person name="Chen S."/>
            <person name="Yu Y."/>
            <person name="Wang X."/>
            <person name="Wang S."/>
            <person name="Zhang T."/>
            <person name="Zhou Y."/>
            <person name="He R."/>
            <person name="Meng N."/>
            <person name="Wang Y."/>
            <person name="Liu W."/>
            <person name="Liu Z."/>
            <person name="Liu J."/>
            <person name="Guo Q."/>
            <person name="Huang H."/>
            <person name="Sederoff R.R."/>
            <person name="Wang G."/>
            <person name="Qu G."/>
            <person name="Chen S."/>
        </authorList>
    </citation>
    <scope>NUCLEOTIDE SEQUENCE</scope>
    <source>
        <strain evidence="1">SC-2020</strain>
    </source>
</reference>
<sequence>MVGCWSRRGRSLQRRGEARNGCNGFCHWTTTCAGGIKRKEEKRRVLLGMGRGQLALLLTDSRVVGENAANK</sequence>
<keyword evidence="3" id="KW-1185">Reference proteome</keyword>
<evidence type="ECO:0000313" key="3">
    <source>
        <dbReference type="Proteomes" id="UP001164929"/>
    </source>
</evidence>
<dbReference type="EMBL" id="JAQIZT010000005">
    <property type="protein sequence ID" value="KAJ6997454.1"/>
    <property type="molecule type" value="Genomic_DNA"/>
</dbReference>
<proteinExistence type="predicted"/>
<accession>A0AAD6QVH0</accession>
<evidence type="ECO:0000313" key="2">
    <source>
        <dbReference type="EMBL" id="KAJ6997479.1"/>
    </source>
</evidence>
<evidence type="ECO:0000313" key="1">
    <source>
        <dbReference type="EMBL" id="KAJ6997454.1"/>
    </source>
</evidence>
<dbReference type="Proteomes" id="UP001164929">
    <property type="component" value="Chromosome 5"/>
</dbReference>
<protein>
    <submittedName>
        <fullName evidence="1">Uncharacterized protein</fullName>
    </submittedName>
</protein>
<dbReference type="EMBL" id="JAQIZT010000005">
    <property type="protein sequence ID" value="KAJ6997479.1"/>
    <property type="molecule type" value="Genomic_DNA"/>
</dbReference>
<dbReference type="AlphaFoldDB" id="A0AAD6QVH0"/>
<name>A0AAD6QVH0_9ROSI</name>